<reference evidence="13 14" key="1">
    <citation type="journal article" date="2012" name="Extremophiles">
        <title>Thermotomaculum hydrothermale gen. nov., sp. nov., a novel heterotrophic thermophile within the phylum Acidobacteria from a deep-sea hydrothermal vent chimney in the Southern Okinawa Trough.</title>
        <authorList>
            <person name="Izumi H."/>
            <person name="Nunoura T."/>
            <person name="Miyazaki M."/>
            <person name="Mino S."/>
            <person name="Toki T."/>
            <person name="Takai K."/>
            <person name="Sako Y."/>
            <person name="Sawabe T."/>
            <person name="Nakagawa S."/>
        </authorList>
    </citation>
    <scope>NUCLEOTIDE SEQUENCE [LARGE SCALE GENOMIC DNA]</scope>
    <source>
        <strain evidence="13 14">AC55</strain>
    </source>
</reference>
<keyword evidence="7 10" id="KW-0443">Lipid metabolism</keyword>
<comment type="similarity">
    <text evidence="10">Belongs to the AccA family.</text>
</comment>
<dbReference type="HAMAP" id="MF_00823">
    <property type="entry name" value="AcetylCoA_CT_alpha"/>
    <property type="match status" value="1"/>
</dbReference>
<keyword evidence="10" id="KW-0963">Cytoplasm</keyword>
<dbReference type="PROSITE" id="PS50989">
    <property type="entry name" value="COA_CT_CTER"/>
    <property type="match status" value="1"/>
</dbReference>
<feature type="domain" description="CoA carboxyltransferase C-terminal" evidence="12">
    <location>
        <begin position="33"/>
        <end position="287"/>
    </location>
</feature>
<dbReference type="KEGG" id="thyd:TTHT_0730"/>
<dbReference type="PANTHER" id="PTHR42853">
    <property type="entry name" value="ACETYL-COENZYME A CARBOXYLASE CARBOXYL TRANSFERASE SUBUNIT ALPHA"/>
    <property type="match status" value="1"/>
</dbReference>
<dbReference type="InterPro" id="IPR011763">
    <property type="entry name" value="COA_CT_C"/>
</dbReference>
<dbReference type="EC" id="2.1.3.15" evidence="10"/>
<name>A0A7R6PNG1_9BACT</name>
<dbReference type="NCBIfam" id="NF041504">
    <property type="entry name" value="AccA_sub"/>
    <property type="match status" value="1"/>
</dbReference>
<dbReference type="UniPathway" id="UPA00655">
    <property type="reaction ID" value="UER00711"/>
</dbReference>
<keyword evidence="2 10" id="KW-0444">Lipid biosynthesis</keyword>
<keyword evidence="6 10" id="KW-0067">ATP-binding</keyword>
<comment type="subunit">
    <text evidence="10">Acetyl-CoA carboxylase is a heterohexamer composed of biotin carboxyl carrier protein (AccB), biotin carboxylase (AccC) and two subunits each of ACCase subunit alpha (AccA) and ACCase subunit beta (AccD).</text>
</comment>
<evidence type="ECO:0000256" key="1">
    <source>
        <dbReference type="ARBA" id="ARBA00004956"/>
    </source>
</evidence>
<dbReference type="SUPFAM" id="SSF52096">
    <property type="entry name" value="ClpP/crotonase"/>
    <property type="match status" value="1"/>
</dbReference>
<comment type="catalytic activity">
    <reaction evidence="9 10">
        <text>N(6)-carboxybiotinyl-L-lysyl-[protein] + acetyl-CoA = N(6)-biotinyl-L-lysyl-[protein] + malonyl-CoA</text>
        <dbReference type="Rhea" id="RHEA:54728"/>
        <dbReference type="Rhea" id="RHEA-COMP:10505"/>
        <dbReference type="Rhea" id="RHEA-COMP:10506"/>
        <dbReference type="ChEBI" id="CHEBI:57288"/>
        <dbReference type="ChEBI" id="CHEBI:57384"/>
        <dbReference type="ChEBI" id="CHEBI:83144"/>
        <dbReference type="ChEBI" id="CHEBI:83145"/>
        <dbReference type="EC" id="2.1.3.15"/>
    </reaction>
</comment>
<dbReference type="InterPro" id="IPR029045">
    <property type="entry name" value="ClpP/crotonase-like_dom_sf"/>
</dbReference>
<evidence type="ECO:0000256" key="6">
    <source>
        <dbReference type="ARBA" id="ARBA00022840"/>
    </source>
</evidence>
<keyword evidence="5 10" id="KW-0276">Fatty acid metabolism</keyword>
<keyword evidence="13" id="KW-0436">Ligase</keyword>
<dbReference type="NCBIfam" id="TIGR00513">
    <property type="entry name" value="accA"/>
    <property type="match status" value="1"/>
</dbReference>
<feature type="coiled-coil region" evidence="11">
    <location>
        <begin position="24"/>
        <end position="51"/>
    </location>
</feature>
<dbReference type="PRINTS" id="PR01069">
    <property type="entry name" value="ACCCTRFRASEA"/>
</dbReference>
<evidence type="ECO:0000256" key="8">
    <source>
        <dbReference type="ARBA" id="ARBA00023160"/>
    </source>
</evidence>
<sequence>MGLYFLPFEKELVNYHKKLETAETFGKENEIKEIKAKIEELRKKIYKNLDEWQIALVARHPNRPYFLDYVERIFSDFIELHGDRNFGDDKAIVGGFAFLDDIPVCIIGQQKGRDTKEKIYRNFGMPKPEGYRKALRIMKMAEKFKRPIITFVDTPGAYPGIDAEERGQAEAIARNLLEMSKLRVPVITVIIGEGGSGGALGIAVANRVLMLEYSIYSVISPEGCASILWKDAAKADEAARALKFTANHLKKYGIVDEIVPEPIGGAHVDYDKTAEVLKEYLLKNLESLNSVPVPEIVNDRYLRFRRIGEFQEVKA</sequence>
<dbReference type="GO" id="GO:0005524">
    <property type="term" value="F:ATP binding"/>
    <property type="evidence" value="ECO:0007669"/>
    <property type="project" value="UniProtKB-KW"/>
</dbReference>
<accession>A0A7R6PNG1</accession>
<gene>
    <name evidence="10 13" type="primary">accA</name>
    <name evidence="13" type="ORF">TTHT_0730</name>
</gene>
<protein>
    <recommendedName>
        <fullName evidence="10">Acetyl-coenzyme A carboxylase carboxyl transferase subunit alpha</fullName>
        <shortName evidence="10">ACCase subunit alpha</shortName>
        <shortName evidence="10">Acetyl-CoA carboxylase carboxyltransferase subunit alpha</shortName>
        <ecNumber evidence="10">2.1.3.15</ecNumber>
    </recommendedName>
</protein>
<comment type="subcellular location">
    <subcellularLocation>
        <location evidence="10">Cytoplasm</location>
    </subcellularLocation>
</comment>
<comment type="function">
    <text evidence="10">Component of the acetyl coenzyme A carboxylase (ACC) complex. First, biotin carboxylase catalyzes the carboxylation of biotin on its carrier protein (BCCP) and then the CO(2) group is transferred by the carboxyltransferase to acetyl-CoA to form malonyl-CoA.</text>
</comment>
<evidence type="ECO:0000256" key="10">
    <source>
        <dbReference type="HAMAP-Rule" id="MF_00823"/>
    </source>
</evidence>
<dbReference type="GO" id="GO:0016743">
    <property type="term" value="F:carboxyl- or carbamoyltransferase activity"/>
    <property type="evidence" value="ECO:0007669"/>
    <property type="project" value="UniProtKB-UniRule"/>
</dbReference>
<dbReference type="GO" id="GO:0003989">
    <property type="term" value="F:acetyl-CoA carboxylase activity"/>
    <property type="evidence" value="ECO:0007669"/>
    <property type="project" value="InterPro"/>
</dbReference>
<dbReference type="Gene3D" id="3.90.226.10">
    <property type="entry name" value="2-enoyl-CoA Hydratase, Chain A, domain 1"/>
    <property type="match status" value="1"/>
</dbReference>
<dbReference type="GO" id="GO:0009317">
    <property type="term" value="C:acetyl-CoA carboxylase complex"/>
    <property type="evidence" value="ECO:0007669"/>
    <property type="project" value="InterPro"/>
</dbReference>
<keyword evidence="8 10" id="KW-0275">Fatty acid biosynthesis</keyword>
<evidence type="ECO:0000313" key="13">
    <source>
        <dbReference type="EMBL" id="BBB32301.1"/>
    </source>
</evidence>
<keyword evidence="4 10" id="KW-0547">Nucleotide-binding</keyword>
<dbReference type="GO" id="GO:2001295">
    <property type="term" value="P:malonyl-CoA biosynthetic process"/>
    <property type="evidence" value="ECO:0007669"/>
    <property type="project" value="UniProtKB-UniRule"/>
</dbReference>
<keyword evidence="11" id="KW-0175">Coiled coil</keyword>
<proteinExistence type="inferred from homology"/>
<evidence type="ECO:0000256" key="9">
    <source>
        <dbReference type="ARBA" id="ARBA00049152"/>
    </source>
</evidence>
<dbReference type="EMBL" id="AP017470">
    <property type="protein sequence ID" value="BBB32301.1"/>
    <property type="molecule type" value="Genomic_DNA"/>
</dbReference>
<organism evidence="13 14">
    <name type="scientific">Thermotomaculum hydrothermale</name>
    <dbReference type="NCBI Taxonomy" id="981385"/>
    <lineage>
        <taxon>Bacteria</taxon>
        <taxon>Pseudomonadati</taxon>
        <taxon>Acidobacteriota</taxon>
        <taxon>Holophagae</taxon>
        <taxon>Thermotomaculales</taxon>
        <taxon>Thermotomaculaceae</taxon>
        <taxon>Thermotomaculum</taxon>
    </lineage>
</organism>
<dbReference type="NCBIfam" id="NF004344">
    <property type="entry name" value="PRK05724.1"/>
    <property type="match status" value="1"/>
</dbReference>
<evidence type="ECO:0000256" key="4">
    <source>
        <dbReference type="ARBA" id="ARBA00022741"/>
    </source>
</evidence>
<dbReference type="GO" id="GO:0006633">
    <property type="term" value="P:fatty acid biosynthetic process"/>
    <property type="evidence" value="ECO:0007669"/>
    <property type="project" value="UniProtKB-KW"/>
</dbReference>
<evidence type="ECO:0000313" key="14">
    <source>
        <dbReference type="Proteomes" id="UP000595564"/>
    </source>
</evidence>
<dbReference type="RefSeq" id="WP_201328645.1">
    <property type="nucleotide sequence ID" value="NZ_AP017470.1"/>
</dbReference>
<evidence type="ECO:0000256" key="7">
    <source>
        <dbReference type="ARBA" id="ARBA00023098"/>
    </source>
</evidence>
<comment type="pathway">
    <text evidence="1 10">Lipid metabolism; malonyl-CoA biosynthesis; malonyl-CoA from acetyl-CoA: step 1/1.</text>
</comment>
<dbReference type="InterPro" id="IPR001095">
    <property type="entry name" value="Acetyl_CoA_COase_a_su"/>
</dbReference>
<dbReference type="Proteomes" id="UP000595564">
    <property type="component" value="Chromosome"/>
</dbReference>
<evidence type="ECO:0000259" key="12">
    <source>
        <dbReference type="PROSITE" id="PS50989"/>
    </source>
</evidence>
<evidence type="ECO:0000256" key="5">
    <source>
        <dbReference type="ARBA" id="ARBA00022832"/>
    </source>
</evidence>
<evidence type="ECO:0000256" key="11">
    <source>
        <dbReference type="SAM" id="Coils"/>
    </source>
</evidence>
<keyword evidence="3 10" id="KW-0808">Transferase</keyword>
<evidence type="ECO:0000256" key="3">
    <source>
        <dbReference type="ARBA" id="ARBA00022679"/>
    </source>
</evidence>
<dbReference type="AlphaFoldDB" id="A0A7R6PNG1"/>
<keyword evidence="14" id="KW-1185">Reference proteome</keyword>
<evidence type="ECO:0000256" key="2">
    <source>
        <dbReference type="ARBA" id="ARBA00022516"/>
    </source>
</evidence>
<dbReference type="PANTHER" id="PTHR42853:SF3">
    <property type="entry name" value="ACETYL-COENZYME A CARBOXYLASE CARBOXYL TRANSFERASE SUBUNIT ALPHA, CHLOROPLASTIC"/>
    <property type="match status" value="1"/>
</dbReference>
<dbReference type="Pfam" id="PF03255">
    <property type="entry name" value="ACCA"/>
    <property type="match status" value="1"/>
</dbReference>